<proteinExistence type="predicted"/>
<dbReference type="Proteomes" id="UP000024635">
    <property type="component" value="Unassembled WGS sequence"/>
</dbReference>
<comment type="caution">
    <text evidence="1">The sequence shown here is derived from an EMBL/GenBank/DDBJ whole genome shotgun (WGS) entry which is preliminary data.</text>
</comment>
<dbReference type="EMBL" id="JARK01001338">
    <property type="protein sequence ID" value="EYC33311.1"/>
    <property type="molecule type" value="Genomic_DNA"/>
</dbReference>
<dbReference type="AlphaFoldDB" id="A0A016W141"/>
<reference evidence="2" key="1">
    <citation type="journal article" date="2015" name="Nat. Genet.">
        <title>The genome and transcriptome of the zoonotic hookworm Ancylostoma ceylanicum identify infection-specific gene families.</title>
        <authorList>
            <person name="Schwarz E.M."/>
            <person name="Hu Y."/>
            <person name="Antoshechkin I."/>
            <person name="Miller M.M."/>
            <person name="Sternberg P.W."/>
            <person name="Aroian R.V."/>
        </authorList>
    </citation>
    <scope>NUCLEOTIDE SEQUENCE</scope>
    <source>
        <strain evidence="2">HY135</strain>
    </source>
</reference>
<protein>
    <submittedName>
        <fullName evidence="1">Uncharacterized protein</fullName>
    </submittedName>
</protein>
<organism evidence="1 2">
    <name type="scientific">Ancylostoma ceylanicum</name>
    <dbReference type="NCBI Taxonomy" id="53326"/>
    <lineage>
        <taxon>Eukaryota</taxon>
        <taxon>Metazoa</taxon>
        <taxon>Ecdysozoa</taxon>
        <taxon>Nematoda</taxon>
        <taxon>Chromadorea</taxon>
        <taxon>Rhabditida</taxon>
        <taxon>Rhabditina</taxon>
        <taxon>Rhabditomorpha</taxon>
        <taxon>Strongyloidea</taxon>
        <taxon>Ancylostomatidae</taxon>
        <taxon>Ancylostomatinae</taxon>
        <taxon>Ancylostoma</taxon>
    </lineage>
</organism>
<gene>
    <name evidence="1" type="primary">Acey_s0002.g718</name>
    <name evidence="1" type="ORF">Y032_0002g718</name>
</gene>
<name>A0A016W141_9BILA</name>
<accession>A0A016W141</accession>
<evidence type="ECO:0000313" key="1">
    <source>
        <dbReference type="EMBL" id="EYC33311.1"/>
    </source>
</evidence>
<sequence length="170" mass="20012">MDYKVYFAFAVVSSSYGICPDVLRTDKNAALDFIMRASRMNFEDLVFIQFQKFWGLGDDAILEEAKEEKPLLYRKMVNFLERCNELSLGARKYMIEGFLMAMQHALFYHRENYYTTEQLSDAKWFVRKLKHLHFYDELVEAFPDIGGTLHFHDELVEAFPDIDCTPPFSS</sequence>
<evidence type="ECO:0000313" key="2">
    <source>
        <dbReference type="Proteomes" id="UP000024635"/>
    </source>
</evidence>
<keyword evidence="2" id="KW-1185">Reference proteome</keyword>